<dbReference type="Proteomes" id="UP000054324">
    <property type="component" value="Unassembled WGS sequence"/>
</dbReference>
<sequence length="376" mass="42208">MQRPLQLDIWENLEDVRFIAFCLLRLLTPQLTLAESAKDSFCDALGALRAKSSDTVVVDGGMNAQVGRLSAAETRLGGRLGLDTRRTDNGDRLLQMYANHRLSLCSTNFRNSGNRLTTWCPPTNQSRIQADHITVGYRWRGSTTAWPSFWNTRLDPENVLVCCCFLFRFSGTECVRLLADVAALTAEAERSQQRARSTGPSDAEQKRFEAELSKLEKTVKQKVDLASKKRMEAESLKAQLLDVGSARLTAVRSRLDAIEKKTKETNDQLTKLQVGVKTAARNFEKSKSKVASIEAELEAAKQKLTDVDAKLKDLEEEARTCMDEFKKIQADVNVYFSLGLCPFHISTVYAYMATLVKSVVRTFDGLVSRLIENIHW</sequence>
<dbReference type="RefSeq" id="XP_009163651.1">
    <property type="nucleotide sequence ID" value="XM_009165387.1"/>
</dbReference>
<organism evidence="2 3">
    <name type="scientific">Opisthorchis viverrini</name>
    <name type="common">Southeast Asian liver fluke</name>
    <dbReference type="NCBI Taxonomy" id="6198"/>
    <lineage>
        <taxon>Eukaryota</taxon>
        <taxon>Metazoa</taxon>
        <taxon>Spiralia</taxon>
        <taxon>Lophotrochozoa</taxon>
        <taxon>Platyhelminthes</taxon>
        <taxon>Trematoda</taxon>
        <taxon>Digenea</taxon>
        <taxon>Opisthorchiida</taxon>
        <taxon>Opisthorchiata</taxon>
        <taxon>Opisthorchiidae</taxon>
        <taxon>Opisthorchis</taxon>
    </lineage>
</organism>
<keyword evidence="1" id="KW-0175">Coiled coil</keyword>
<gene>
    <name evidence="2" type="ORF">T265_12768</name>
</gene>
<dbReference type="SUPFAM" id="SSF57997">
    <property type="entry name" value="Tropomyosin"/>
    <property type="match status" value="1"/>
</dbReference>
<dbReference type="Gene3D" id="1.10.287.1490">
    <property type="match status" value="1"/>
</dbReference>
<keyword evidence="3" id="KW-1185">Reference proteome</keyword>
<evidence type="ECO:0000313" key="3">
    <source>
        <dbReference type="Proteomes" id="UP000054324"/>
    </source>
</evidence>
<dbReference type="STRING" id="6198.A0A075AA85"/>
<dbReference type="KEGG" id="ovi:T265_12768"/>
<dbReference type="EMBL" id="KL596632">
    <property type="protein sequence ID" value="KER32650.1"/>
    <property type="molecule type" value="Genomic_DNA"/>
</dbReference>
<evidence type="ECO:0000256" key="1">
    <source>
        <dbReference type="SAM" id="Coils"/>
    </source>
</evidence>
<dbReference type="CTD" id="20326936"/>
<name>A0A075AA85_OPIVI</name>
<dbReference type="OrthoDB" id="5575062at2759"/>
<protein>
    <submittedName>
        <fullName evidence="2">Uncharacterized protein</fullName>
    </submittedName>
</protein>
<dbReference type="AlphaFoldDB" id="A0A075AA85"/>
<accession>A0A075AA85</accession>
<evidence type="ECO:0000313" key="2">
    <source>
        <dbReference type="EMBL" id="KER32650.1"/>
    </source>
</evidence>
<dbReference type="GeneID" id="20326936"/>
<feature type="non-terminal residue" evidence="2">
    <location>
        <position position="376"/>
    </location>
</feature>
<reference evidence="2 3" key="1">
    <citation type="submission" date="2013-11" db="EMBL/GenBank/DDBJ databases">
        <title>Opisthorchis viverrini - life in the bile duct.</title>
        <authorList>
            <person name="Young N.D."/>
            <person name="Nagarajan N."/>
            <person name="Lin S.J."/>
            <person name="Korhonen P.K."/>
            <person name="Jex A.R."/>
            <person name="Hall R.S."/>
            <person name="Safavi-Hemami H."/>
            <person name="Kaewkong W."/>
            <person name="Bertrand D."/>
            <person name="Gao S."/>
            <person name="Seet Q."/>
            <person name="Wongkham S."/>
            <person name="Teh B.T."/>
            <person name="Wongkham C."/>
            <person name="Intapan P.M."/>
            <person name="Maleewong W."/>
            <person name="Yang X."/>
            <person name="Hu M."/>
            <person name="Wang Z."/>
            <person name="Hofmann A."/>
            <person name="Sternberg P.W."/>
            <person name="Tan P."/>
            <person name="Wang J."/>
            <person name="Gasser R.B."/>
        </authorList>
    </citation>
    <scope>NUCLEOTIDE SEQUENCE [LARGE SCALE GENOMIC DNA]</scope>
</reference>
<feature type="coiled-coil region" evidence="1">
    <location>
        <begin position="283"/>
        <end position="331"/>
    </location>
</feature>
<proteinExistence type="predicted"/>